<name>A0A0R2G2Y2_9LACO</name>
<keyword evidence="11" id="KW-0479">Metal-binding</keyword>
<evidence type="ECO:0000256" key="1">
    <source>
        <dbReference type="ARBA" id="ARBA00001947"/>
    </source>
</evidence>
<dbReference type="FunCoup" id="A0A0R2G2Y2">
    <property type="interactions" value="309"/>
</dbReference>
<reference evidence="13 14" key="1">
    <citation type="journal article" date="2015" name="Genome Announc.">
        <title>Expanding the biotechnology potential of lactobacilli through comparative genomics of 213 strains and associated genera.</title>
        <authorList>
            <person name="Sun Z."/>
            <person name="Harris H.M."/>
            <person name="McCann A."/>
            <person name="Guo C."/>
            <person name="Argimon S."/>
            <person name="Zhang W."/>
            <person name="Yang X."/>
            <person name="Jeffery I.B."/>
            <person name="Cooney J.C."/>
            <person name="Kagawa T.F."/>
            <person name="Liu W."/>
            <person name="Song Y."/>
            <person name="Salvetti E."/>
            <person name="Wrobel A."/>
            <person name="Rasinkangas P."/>
            <person name="Parkhill J."/>
            <person name="Rea M.C."/>
            <person name="O'Sullivan O."/>
            <person name="Ritari J."/>
            <person name="Douillard F.P."/>
            <person name="Paul Ross R."/>
            <person name="Yang R."/>
            <person name="Briner A.E."/>
            <person name="Felis G.E."/>
            <person name="de Vos W.M."/>
            <person name="Barrangou R."/>
            <person name="Klaenhammer T.R."/>
            <person name="Caufield P.W."/>
            <person name="Cui Y."/>
            <person name="Zhang H."/>
            <person name="O'Toole P.W."/>
        </authorList>
    </citation>
    <scope>NUCLEOTIDE SEQUENCE [LARGE SCALE GENOMIC DNA]</scope>
    <source>
        <strain evidence="13 14">DSM 20190</strain>
    </source>
</reference>
<dbReference type="SMART" id="SM00228">
    <property type="entry name" value="PDZ"/>
    <property type="match status" value="1"/>
</dbReference>
<dbReference type="AlphaFoldDB" id="A0A0R2G2Y2"/>
<evidence type="ECO:0000256" key="10">
    <source>
        <dbReference type="ARBA" id="ARBA00023136"/>
    </source>
</evidence>
<feature type="transmembrane region" description="Helical" evidence="11">
    <location>
        <begin position="17"/>
        <end position="38"/>
    </location>
</feature>
<keyword evidence="9 11" id="KW-0482">Metalloprotease</keyword>
<dbReference type="GO" id="GO:0004222">
    <property type="term" value="F:metalloendopeptidase activity"/>
    <property type="evidence" value="ECO:0007669"/>
    <property type="project" value="InterPro"/>
</dbReference>
<keyword evidence="8 11" id="KW-1133">Transmembrane helix</keyword>
<feature type="transmembrane region" description="Helical" evidence="11">
    <location>
        <begin position="353"/>
        <end position="375"/>
    </location>
</feature>
<evidence type="ECO:0000256" key="2">
    <source>
        <dbReference type="ARBA" id="ARBA00004141"/>
    </source>
</evidence>
<feature type="transmembrane region" description="Helical" evidence="11">
    <location>
        <begin position="404"/>
        <end position="427"/>
    </location>
</feature>
<keyword evidence="4 13" id="KW-0645">Protease</keyword>
<dbReference type="InterPro" id="IPR004387">
    <property type="entry name" value="Pept_M50_Zn"/>
</dbReference>
<dbReference type="Proteomes" id="UP000051296">
    <property type="component" value="Unassembled WGS sequence"/>
</dbReference>
<evidence type="ECO:0000259" key="12">
    <source>
        <dbReference type="PROSITE" id="PS50106"/>
    </source>
</evidence>
<organism evidence="13 14">
    <name type="scientific">Weissella halotolerans DSM 20190</name>
    <dbReference type="NCBI Taxonomy" id="1123500"/>
    <lineage>
        <taxon>Bacteria</taxon>
        <taxon>Bacillati</taxon>
        <taxon>Bacillota</taxon>
        <taxon>Bacilli</taxon>
        <taxon>Lactobacillales</taxon>
        <taxon>Lactobacillaceae</taxon>
        <taxon>Weissella</taxon>
    </lineage>
</organism>
<keyword evidence="10 11" id="KW-0472">Membrane</keyword>
<evidence type="ECO:0000256" key="5">
    <source>
        <dbReference type="ARBA" id="ARBA00022692"/>
    </source>
</evidence>
<dbReference type="PROSITE" id="PS50106">
    <property type="entry name" value="PDZ"/>
    <property type="match status" value="1"/>
</dbReference>
<dbReference type="InterPro" id="IPR001478">
    <property type="entry name" value="PDZ"/>
</dbReference>
<dbReference type="eggNOG" id="COG0750">
    <property type="taxonomic scope" value="Bacteria"/>
</dbReference>
<evidence type="ECO:0000313" key="13">
    <source>
        <dbReference type="EMBL" id="KRN31309.1"/>
    </source>
</evidence>
<evidence type="ECO:0000313" key="14">
    <source>
        <dbReference type="Proteomes" id="UP000051296"/>
    </source>
</evidence>
<dbReference type="GO" id="GO:0016020">
    <property type="term" value="C:membrane"/>
    <property type="evidence" value="ECO:0007669"/>
    <property type="project" value="UniProtKB-SubCell"/>
</dbReference>
<dbReference type="Pfam" id="PF17820">
    <property type="entry name" value="PDZ_6"/>
    <property type="match status" value="1"/>
</dbReference>
<dbReference type="SUPFAM" id="SSF50156">
    <property type="entry name" value="PDZ domain-like"/>
    <property type="match status" value="1"/>
</dbReference>
<dbReference type="PATRIC" id="fig|1123500.6.peg.1194"/>
<dbReference type="GO" id="GO:0006508">
    <property type="term" value="P:proteolysis"/>
    <property type="evidence" value="ECO:0007669"/>
    <property type="project" value="UniProtKB-KW"/>
</dbReference>
<sequence length="432" mass="46871">MKRPELKQGNGENMKTLIAFIVVFGLIVLVHEFGHFYVAKKAGVRIREFAIGMGPKLFQTRKNGTTYTLRILPVGGYVRMAGRGEDESDSLRPGMTVTVVETDGLVTRINQSDQVELVGGRPFIIDDADLVNDLYLQGYWSDNEEELVKLAVDHDATMIEADGTEVLIAPADTQFQSAKLWQRALINFAGPFNNFVLTLVLFIGLAFALPGVTTTTIKAVRPDSPAALAGLKPGDTITAVNQQKVTSWQGLQGKIQPAQNKRLVLTYQRQHQSKKAVVKPQAVEIQGNKIGQIGIMPATTTALGARLKYAFQATGQAALQIWRAIVNLVQDFSLNKLGGPVAIYKSTEQASDYGLLSIVAFTAMLSINLGMMNLLPIPALDGGKLVMNGIEAITGHPVSEKIEVALTVVGALVLVVLMVLVTGNDILRYFIN</sequence>
<dbReference type="CDD" id="cd06163">
    <property type="entry name" value="S2P-M50_PDZ_RseP-like"/>
    <property type="match status" value="1"/>
</dbReference>
<keyword evidence="6 11" id="KW-0378">Hydrolase</keyword>
<dbReference type="Gene3D" id="2.30.42.10">
    <property type="match status" value="1"/>
</dbReference>
<evidence type="ECO:0000256" key="6">
    <source>
        <dbReference type="ARBA" id="ARBA00022801"/>
    </source>
</evidence>
<feature type="domain" description="PDZ" evidence="12">
    <location>
        <begin position="205"/>
        <end position="247"/>
    </location>
</feature>
<dbReference type="CDD" id="cd23081">
    <property type="entry name" value="cpPDZ_EcRseP-like"/>
    <property type="match status" value="1"/>
</dbReference>
<comment type="similarity">
    <text evidence="3 11">Belongs to the peptidase M50B family.</text>
</comment>
<evidence type="ECO:0000256" key="9">
    <source>
        <dbReference type="ARBA" id="ARBA00023049"/>
    </source>
</evidence>
<dbReference type="Pfam" id="PF02163">
    <property type="entry name" value="Peptidase_M50"/>
    <property type="match status" value="1"/>
</dbReference>
<evidence type="ECO:0000256" key="3">
    <source>
        <dbReference type="ARBA" id="ARBA00007931"/>
    </source>
</evidence>
<protein>
    <recommendedName>
        <fullName evidence="11">Zinc metalloprotease</fullName>
        <ecNumber evidence="11">3.4.24.-</ecNumber>
    </recommendedName>
</protein>
<dbReference type="EC" id="3.4.24.-" evidence="11"/>
<dbReference type="NCBIfam" id="TIGR00054">
    <property type="entry name" value="RIP metalloprotease RseP"/>
    <property type="match status" value="1"/>
</dbReference>
<dbReference type="PANTHER" id="PTHR42837:SF2">
    <property type="entry name" value="MEMBRANE METALLOPROTEASE ARASP2, CHLOROPLASTIC-RELATED"/>
    <property type="match status" value="1"/>
</dbReference>
<dbReference type="STRING" id="1123500.GCA_000420365_01245"/>
<comment type="caution">
    <text evidence="13">The sequence shown here is derived from an EMBL/GenBank/DDBJ whole genome shotgun (WGS) entry which is preliminary data.</text>
</comment>
<dbReference type="PANTHER" id="PTHR42837">
    <property type="entry name" value="REGULATOR OF SIGMA-E PROTEASE RSEP"/>
    <property type="match status" value="1"/>
</dbReference>
<proteinExistence type="inferred from homology"/>
<comment type="subcellular location">
    <subcellularLocation>
        <location evidence="2">Membrane</location>
        <topology evidence="2">Multi-pass membrane protein</topology>
    </subcellularLocation>
</comment>
<accession>A0A0R2G2Y2</accession>
<evidence type="ECO:0000256" key="11">
    <source>
        <dbReference type="RuleBase" id="RU362031"/>
    </source>
</evidence>
<dbReference type="InterPro" id="IPR041489">
    <property type="entry name" value="PDZ_6"/>
</dbReference>
<dbReference type="InterPro" id="IPR036034">
    <property type="entry name" value="PDZ_sf"/>
</dbReference>
<dbReference type="EMBL" id="JQAX01000004">
    <property type="protein sequence ID" value="KRN31309.1"/>
    <property type="molecule type" value="Genomic_DNA"/>
</dbReference>
<keyword evidence="7 11" id="KW-0862">Zinc</keyword>
<keyword evidence="5 11" id="KW-0812">Transmembrane</keyword>
<evidence type="ECO:0000256" key="4">
    <source>
        <dbReference type="ARBA" id="ARBA00022670"/>
    </source>
</evidence>
<dbReference type="GO" id="GO:0046872">
    <property type="term" value="F:metal ion binding"/>
    <property type="evidence" value="ECO:0007669"/>
    <property type="project" value="UniProtKB-KW"/>
</dbReference>
<dbReference type="InterPro" id="IPR008915">
    <property type="entry name" value="Peptidase_M50"/>
</dbReference>
<gene>
    <name evidence="13" type="ORF">IV68_GL001194</name>
</gene>
<comment type="cofactor">
    <cofactor evidence="1 11">
        <name>Zn(2+)</name>
        <dbReference type="ChEBI" id="CHEBI:29105"/>
    </cofactor>
</comment>
<evidence type="ECO:0000256" key="8">
    <source>
        <dbReference type="ARBA" id="ARBA00022989"/>
    </source>
</evidence>
<dbReference type="InParanoid" id="A0A0R2G2Y2"/>
<keyword evidence="14" id="KW-1185">Reference proteome</keyword>
<evidence type="ECO:0000256" key="7">
    <source>
        <dbReference type="ARBA" id="ARBA00022833"/>
    </source>
</evidence>